<evidence type="ECO:0000313" key="11">
    <source>
        <dbReference type="Proteomes" id="UP000621307"/>
    </source>
</evidence>
<sequence>MTVERKRWFQIAFQLKGSVISAIYTRVICCALFGVLVTLLYQIEIPVSQPILGSVIPSIVLGLLLVFRTNTAYERFWEGRKAWGSIVNNTRNLARQIWVSVDEISPKDREAKISVLNLLVAFAVATKLHLRGELINSELEDLISTSRYFKLKSMNNPPLEVAFWIGDYLQQQYTRKCLNSYQLTSMQELLNNLVDNLGSCERILRTPMPLAYSIHLKQLLLLYCFLLPFQMVESLGWWTGLVVGLVSFTLFGIEAIGLEIENPFGYDPNDLPLDAICNTMKRNIDDLTSLSPNARSHDLGETSNVII</sequence>
<keyword evidence="5 9" id="KW-1133">Transmembrane helix</keyword>
<feature type="transmembrane region" description="Helical" evidence="9">
    <location>
        <begin position="235"/>
        <end position="253"/>
    </location>
</feature>
<dbReference type="PANTHER" id="PTHR33281:SF19">
    <property type="entry name" value="VOLTAGE-DEPENDENT ANION CHANNEL-FORMING PROTEIN YNEE"/>
    <property type="match status" value="1"/>
</dbReference>
<evidence type="ECO:0000313" key="10">
    <source>
        <dbReference type="EMBL" id="MBD2250225.1"/>
    </source>
</evidence>
<comment type="similarity">
    <text evidence="8">Belongs to the anion channel-forming bestrophin (TC 1.A.46) family.</text>
</comment>
<keyword evidence="6" id="KW-0406">Ion transport</keyword>
<organism evidence="10 11">
    <name type="scientific">Nostoc parmelioides FACHB-3921</name>
    <dbReference type="NCBI Taxonomy" id="2692909"/>
    <lineage>
        <taxon>Bacteria</taxon>
        <taxon>Bacillati</taxon>
        <taxon>Cyanobacteriota</taxon>
        <taxon>Cyanophyceae</taxon>
        <taxon>Nostocales</taxon>
        <taxon>Nostocaceae</taxon>
        <taxon>Nostoc</taxon>
    </lineage>
</organism>
<name>A0ABR8BBJ4_9NOSO</name>
<feature type="transmembrane region" description="Helical" evidence="9">
    <location>
        <begin position="210"/>
        <end position="229"/>
    </location>
</feature>
<keyword evidence="4 9" id="KW-0812">Transmembrane</keyword>
<evidence type="ECO:0008006" key="12">
    <source>
        <dbReference type="Google" id="ProtNLM"/>
    </source>
</evidence>
<reference evidence="10 11" key="1">
    <citation type="journal article" date="2020" name="ISME J.">
        <title>Comparative genomics reveals insights into cyanobacterial evolution and habitat adaptation.</title>
        <authorList>
            <person name="Chen M.Y."/>
            <person name="Teng W.K."/>
            <person name="Zhao L."/>
            <person name="Hu C.X."/>
            <person name="Zhou Y.K."/>
            <person name="Han B.P."/>
            <person name="Song L.R."/>
            <person name="Shu W.S."/>
        </authorList>
    </citation>
    <scope>NUCLEOTIDE SEQUENCE [LARGE SCALE GENOMIC DNA]</scope>
    <source>
        <strain evidence="10 11">FACHB-3921</strain>
    </source>
</reference>
<evidence type="ECO:0000256" key="1">
    <source>
        <dbReference type="ARBA" id="ARBA00004651"/>
    </source>
</evidence>
<keyword evidence="7 9" id="KW-0472">Membrane</keyword>
<evidence type="ECO:0000256" key="8">
    <source>
        <dbReference type="ARBA" id="ARBA00034708"/>
    </source>
</evidence>
<dbReference type="EMBL" id="JACJQL010000002">
    <property type="protein sequence ID" value="MBD2250225.1"/>
    <property type="molecule type" value="Genomic_DNA"/>
</dbReference>
<evidence type="ECO:0000256" key="4">
    <source>
        <dbReference type="ARBA" id="ARBA00022692"/>
    </source>
</evidence>
<dbReference type="PANTHER" id="PTHR33281">
    <property type="entry name" value="UPF0187 PROTEIN YNEE"/>
    <property type="match status" value="1"/>
</dbReference>
<dbReference type="RefSeq" id="WP_190565622.1">
    <property type="nucleotide sequence ID" value="NZ_JACJQL010000002.1"/>
</dbReference>
<evidence type="ECO:0000256" key="6">
    <source>
        <dbReference type="ARBA" id="ARBA00023065"/>
    </source>
</evidence>
<evidence type="ECO:0000256" key="2">
    <source>
        <dbReference type="ARBA" id="ARBA00022448"/>
    </source>
</evidence>
<dbReference type="Pfam" id="PF25539">
    <property type="entry name" value="Bestrophin_2"/>
    <property type="match status" value="1"/>
</dbReference>
<evidence type="ECO:0000256" key="5">
    <source>
        <dbReference type="ARBA" id="ARBA00022989"/>
    </source>
</evidence>
<dbReference type="Proteomes" id="UP000621307">
    <property type="component" value="Unassembled WGS sequence"/>
</dbReference>
<keyword evidence="11" id="KW-1185">Reference proteome</keyword>
<feature type="transmembrane region" description="Helical" evidence="9">
    <location>
        <begin position="21"/>
        <end position="41"/>
    </location>
</feature>
<keyword evidence="3" id="KW-1003">Cell membrane</keyword>
<evidence type="ECO:0000256" key="7">
    <source>
        <dbReference type="ARBA" id="ARBA00023136"/>
    </source>
</evidence>
<dbReference type="InterPro" id="IPR044669">
    <property type="entry name" value="YneE/VCCN1/2-like"/>
</dbReference>
<protein>
    <recommendedName>
        <fullName evidence="12">Bestrophin</fullName>
    </recommendedName>
</protein>
<evidence type="ECO:0000256" key="9">
    <source>
        <dbReference type="SAM" id="Phobius"/>
    </source>
</evidence>
<comment type="subcellular location">
    <subcellularLocation>
        <location evidence="1">Cell membrane</location>
        <topology evidence="1">Multi-pass membrane protein</topology>
    </subcellularLocation>
</comment>
<feature type="transmembrane region" description="Helical" evidence="9">
    <location>
        <begin position="47"/>
        <end position="67"/>
    </location>
</feature>
<gene>
    <name evidence="10" type="ORF">H6G14_02745</name>
</gene>
<keyword evidence="2" id="KW-0813">Transport</keyword>
<evidence type="ECO:0000256" key="3">
    <source>
        <dbReference type="ARBA" id="ARBA00022475"/>
    </source>
</evidence>
<accession>A0ABR8BBJ4</accession>
<proteinExistence type="inferred from homology"/>
<comment type="caution">
    <text evidence="10">The sequence shown here is derived from an EMBL/GenBank/DDBJ whole genome shotgun (WGS) entry which is preliminary data.</text>
</comment>